<keyword evidence="3" id="KW-0808">Transferase</keyword>
<evidence type="ECO:0000256" key="4">
    <source>
        <dbReference type="ARBA" id="ARBA00022692"/>
    </source>
</evidence>
<keyword evidence="5 8" id="KW-1133">Transmembrane helix</keyword>
<evidence type="ECO:0000313" key="9">
    <source>
        <dbReference type="EMBL" id="MDR6268171.1"/>
    </source>
</evidence>
<feature type="transmembrane region" description="Helical" evidence="8">
    <location>
        <begin position="27"/>
        <end position="48"/>
    </location>
</feature>
<dbReference type="Pfam" id="PF09594">
    <property type="entry name" value="GT87"/>
    <property type="match status" value="1"/>
</dbReference>
<feature type="transmembrane region" description="Helical" evidence="8">
    <location>
        <begin position="130"/>
        <end position="148"/>
    </location>
</feature>
<evidence type="ECO:0008006" key="11">
    <source>
        <dbReference type="Google" id="ProtNLM"/>
    </source>
</evidence>
<dbReference type="Proteomes" id="UP001185069">
    <property type="component" value="Unassembled WGS sequence"/>
</dbReference>
<protein>
    <recommendedName>
        <fullName evidence="11">DUF2029 domain-containing protein</fullName>
    </recommendedName>
</protein>
<evidence type="ECO:0000256" key="2">
    <source>
        <dbReference type="ARBA" id="ARBA00022475"/>
    </source>
</evidence>
<comment type="similarity">
    <text evidence="7">Belongs to the glycosyltransferase 87 family.</text>
</comment>
<keyword evidence="4 8" id="KW-0812">Transmembrane</keyword>
<organism evidence="9 10">
    <name type="scientific">Arthrobacter russicus</name>
    <dbReference type="NCBI Taxonomy" id="172040"/>
    <lineage>
        <taxon>Bacteria</taxon>
        <taxon>Bacillati</taxon>
        <taxon>Actinomycetota</taxon>
        <taxon>Actinomycetes</taxon>
        <taxon>Micrococcales</taxon>
        <taxon>Micrococcaceae</taxon>
        <taxon>Arthrobacter</taxon>
    </lineage>
</organism>
<keyword evidence="2" id="KW-1003">Cell membrane</keyword>
<keyword evidence="6 8" id="KW-0472">Membrane</keyword>
<dbReference type="EMBL" id="JAVDQF010000001">
    <property type="protein sequence ID" value="MDR6268171.1"/>
    <property type="molecule type" value="Genomic_DNA"/>
</dbReference>
<feature type="transmembrane region" description="Helical" evidence="8">
    <location>
        <begin position="384"/>
        <end position="404"/>
    </location>
</feature>
<dbReference type="RefSeq" id="WP_309795654.1">
    <property type="nucleotide sequence ID" value="NZ_BAAAHY010000006.1"/>
</dbReference>
<feature type="transmembrane region" description="Helical" evidence="8">
    <location>
        <begin position="308"/>
        <end position="326"/>
    </location>
</feature>
<feature type="transmembrane region" description="Helical" evidence="8">
    <location>
        <begin position="358"/>
        <end position="378"/>
    </location>
</feature>
<feature type="transmembrane region" description="Helical" evidence="8">
    <location>
        <begin position="282"/>
        <end position="301"/>
    </location>
</feature>
<comment type="caution">
    <text evidence="9">The sequence shown here is derived from an EMBL/GenBank/DDBJ whole genome shotgun (WGS) entry which is preliminary data.</text>
</comment>
<feature type="transmembrane region" description="Helical" evidence="8">
    <location>
        <begin position="69"/>
        <end position="91"/>
    </location>
</feature>
<evidence type="ECO:0000256" key="6">
    <source>
        <dbReference type="ARBA" id="ARBA00023136"/>
    </source>
</evidence>
<evidence type="ECO:0000256" key="5">
    <source>
        <dbReference type="ARBA" id="ARBA00022989"/>
    </source>
</evidence>
<feature type="transmembrane region" description="Helical" evidence="8">
    <location>
        <begin position="97"/>
        <end position="118"/>
    </location>
</feature>
<reference evidence="9 10" key="1">
    <citation type="submission" date="2023-07" db="EMBL/GenBank/DDBJ databases">
        <title>Sequencing the genomes of 1000 actinobacteria strains.</title>
        <authorList>
            <person name="Klenk H.-P."/>
        </authorList>
    </citation>
    <scope>NUCLEOTIDE SEQUENCE [LARGE SCALE GENOMIC DNA]</scope>
    <source>
        <strain evidence="9 10">DSM 14555</strain>
    </source>
</reference>
<name>A0ABU1J8H9_9MICC</name>
<evidence type="ECO:0000256" key="1">
    <source>
        <dbReference type="ARBA" id="ARBA00004651"/>
    </source>
</evidence>
<proteinExistence type="inferred from homology"/>
<comment type="subcellular location">
    <subcellularLocation>
        <location evidence="1">Cell membrane</location>
        <topology evidence="1">Multi-pass membrane protein</topology>
    </subcellularLocation>
</comment>
<accession>A0ABU1J8H9</accession>
<dbReference type="InterPro" id="IPR018584">
    <property type="entry name" value="GT87"/>
</dbReference>
<sequence length="425" mass="46195">MSRAESTALSTAPSSTLASRFHRPRSLWLSFAVLHLLILGLLMPLILSGQVLSDISFYRQWAFDGIDHGLWRGISVEWVYPVGALLPIVLAAGFGGFLYQLGWFVLFTILNFIGIWFLTRPRSEPGYYAAYWWMGATAILGTVAVGRIDGMTAPMVVVGLLLLTARPYLAAAILSLATWIKVWPAAVLFAIVVASRQRLKVILSGLLVTAVVVAVVLAGGGARFLLGFLNAQGGRGMQLEAPFTTPGLWQAIFQQNGAYVFEDTVINTREVRGGMSEAVGSVMNPLLAIAAIVIVVLLLWALRRGADVQNLIIAGSLALVASFIVFNKVGSPQFQLWLAAIVAVGLFYAKEQWRFPGYLMLAIAVLTTLVYPIFYVQLYELNPWIAVVLSLRNLAVVVLLGWAIREVVRLARGSGAAQRAQPPLG</sequence>
<evidence type="ECO:0000256" key="8">
    <source>
        <dbReference type="SAM" id="Phobius"/>
    </source>
</evidence>
<evidence type="ECO:0000256" key="7">
    <source>
        <dbReference type="ARBA" id="ARBA00024033"/>
    </source>
</evidence>
<feature type="transmembrane region" description="Helical" evidence="8">
    <location>
        <begin position="201"/>
        <end position="226"/>
    </location>
</feature>
<feature type="transmembrane region" description="Helical" evidence="8">
    <location>
        <begin position="332"/>
        <end position="349"/>
    </location>
</feature>
<gene>
    <name evidence="9" type="ORF">JOE69_000409</name>
</gene>
<feature type="transmembrane region" description="Helical" evidence="8">
    <location>
        <begin position="168"/>
        <end position="194"/>
    </location>
</feature>
<evidence type="ECO:0000313" key="10">
    <source>
        <dbReference type="Proteomes" id="UP001185069"/>
    </source>
</evidence>
<keyword evidence="10" id="KW-1185">Reference proteome</keyword>
<evidence type="ECO:0000256" key="3">
    <source>
        <dbReference type="ARBA" id="ARBA00022679"/>
    </source>
</evidence>